<comment type="caution">
    <text evidence="2">The sequence shown here is derived from an EMBL/GenBank/DDBJ whole genome shotgun (WGS) entry which is preliminary data.</text>
</comment>
<evidence type="ECO:0000256" key="1">
    <source>
        <dbReference type="SAM" id="MobiDB-lite"/>
    </source>
</evidence>
<reference evidence="2" key="1">
    <citation type="submission" date="2017-09" db="EMBL/GenBank/DDBJ databases">
        <title>Contemporary evolution of a Lepidopteran species, Heliothis virescens, in response to modern agricultural practices.</title>
        <authorList>
            <person name="Fritz M.L."/>
            <person name="Deyonke A.M."/>
            <person name="Papanicolaou A."/>
            <person name="Micinski S."/>
            <person name="Westbrook J."/>
            <person name="Gould F."/>
        </authorList>
    </citation>
    <scope>NUCLEOTIDE SEQUENCE [LARGE SCALE GENOMIC DNA]</scope>
    <source>
        <strain evidence="2">HvINT-</strain>
        <tissue evidence="2">Whole body</tissue>
    </source>
</reference>
<feature type="region of interest" description="Disordered" evidence="1">
    <location>
        <begin position="49"/>
        <end position="88"/>
    </location>
</feature>
<gene>
    <name evidence="2" type="ORF">B5V51_5288</name>
</gene>
<dbReference type="AlphaFoldDB" id="A0A2A4J8V0"/>
<organism evidence="2">
    <name type="scientific">Heliothis virescens</name>
    <name type="common">Tobacco budworm moth</name>
    <dbReference type="NCBI Taxonomy" id="7102"/>
    <lineage>
        <taxon>Eukaryota</taxon>
        <taxon>Metazoa</taxon>
        <taxon>Ecdysozoa</taxon>
        <taxon>Arthropoda</taxon>
        <taxon>Hexapoda</taxon>
        <taxon>Insecta</taxon>
        <taxon>Pterygota</taxon>
        <taxon>Neoptera</taxon>
        <taxon>Endopterygota</taxon>
        <taxon>Lepidoptera</taxon>
        <taxon>Glossata</taxon>
        <taxon>Ditrysia</taxon>
        <taxon>Noctuoidea</taxon>
        <taxon>Noctuidae</taxon>
        <taxon>Heliothinae</taxon>
        <taxon>Heliothis</taxon>
    </lineage>
</organism>
<proteinExistence type="predicted"/>
<dbReference type="EMBL" id="NWSH01002391">
    <property type="protein sequence ID" value="PCG68381.1"/>
    <property type="molecule type" value="Genomic_DNA"/>
</dbReference>
<evidence type="ECO:0000313" key="2">
    <source>
        <dbReference type="EMBL" id="PCG68381.1"/>
    </source>
</evidence>
<protein>
    <submittedName>
        <fullName evidence="2">Uncharacterized protein</fullName>
    </submittedName>
</protein>
<sequence>MMSCSYLSAAAMAPEASSAACWTPPAMCPPAEGPAGMLSPYIRPASLLSLQPAPPVPGPSHEPALDLTKPSSSLKCHLPSPASDGETE</sequence>
<name>A0A2A4J8V0_HELVI</name>
<accession>A0A2A4J8V0</accession>